<organism evidence="2 3">
    <name type="scientific">Eumeta variegata</name>
    <name type="common">Bagworm moth</name>
    <name type="synonym">Eumeta japonica</name>
    <dbReference type="NCBI Taxonomy" id="151549"/>
    <lineage>
        <taxon>Eukaryota</taxon>
        <taxon>Metazoa</taxon>
        <taxon>Ecdysozoa</taxon>
        <taxon>Arthropoda</taxon>
        <taxon>Hexapoda</taxon>
        <taxon>Insecta</taxon>
        <taxon>Pterygota</taxon>
        <taxon>Neoptera</taxon>
        <taxon>Endopterygota</taxon>
        <taxon>Lepidoptera</taxon>
        <taxon>Glossata</taxon>
        <taxon>Ditrysia</taxon>
        <taxon>Tineoidea</taxon>
        <taxon>Psychidae</taxon>
        <taxon>Oiketicinae</taxon>
        <taxon>Eumeta</taxon>
    </lineage>
</organism>
<evidence type="ECO:0000313" key="2">
    <source>
        <dbReference type="EMBL" id="GBP96140.1"/>
    </source>
</evidence>
<keyword evidence="3" id="KW-1185">Reference proteome</keyword>
<feature type="region of interest" description="Disordered" evidence="1">
    <location>
        <begin position="135"/>
        <end position="187"/>
    </location>
</feature>
<gene>
    <name evidence="2" type="ORF">EVAR_69427_1</name>
</gene>
<sequence>MKLGAPGRSGHYLNYQSGRFHCPVPCTRRRGLGYRTSQRLGRRDLKENDAGTIRLAKGVLRRFGRLLRTNEGGLIKRMCIVNVCVNNIVKDRPRKTYQGQVVETELKHITFCSRTFAGGRILGRQKRRLQFVRPSVRPRRRHGRGPSSNAKRVIGRSTRSFRDPHKERMSKSPRARRKRFASGCDVTGSTARAGAEHLGRRIFSPFSSIVISIVARHSV</sequence>
<comment type="caution">
    <text evidence="2">The sequence shown here is derived from an EMBL/GenBank/DDBJ whole genome shotgun (WGS) entry which is preliminary data.</text>
</comment>
<feature type="compositionally biased region" description="Basic residues" evidence="1">
    <location>
        <begin position="135"/>
        <end position="144"/>
    </location>
</feature>
<dbReference type="EMBL" id="BGZK01002741">
    <property type="protein sequence ID" value="GBP96140.1"/>
    <property type="molecule type" value="Genomic_DNA"/>
</dbReference>
<evidence type="ECO:0000256" key="1">
    <source>
        <dbReference type="SAM" id="MobiDB-lite"/>
    </source>
</evidence>
<feature type="compositionally biased region" description="Basic residues" evidence="1">
    <location>
        <begin position="171"/>
        <end position="180"/>
    </location>
</feature>
<evidence type="ECO:0000313" key="3">
    <source>
        <dbReference type="Proteomes" id="UP000299102"/>
    </source>
</evidence>
<name>A0A4C2A7L2_EUMVA</name>
<accession>A0A4C2A7L2</accession>
<proteinExistence type="predicted"/>
<feature type="compositionally biased region" description="Basic and acidic residues" evidence="1">
    <location>
        <begin position="160"/>
        <end position="170"/>
    </location>
</feature>
<dbReference type="AlphaFoldDB" id="A0A4C2A7L2"/>
<protein>
    <submittedName>
        <fullName evidence="2">Uncharacterized protein</fullName>
    </submittedName>
</protein>
<dbReference type="Proteomes" id="UP000299102">
    <property type="component" value="Unassembled WGS sequence"/>
</dbReference>
<reference evidence="2 3" key="1">
    <citation type="journal article" date="2019" name="Commun. Biol.">
        <title>The bagworm genome reveals a unique fibroin gene that provides high tensile strength.</title>
        <authorList>
            <person name="Kono N."/>
            <person name="Nakamura H."/>
            <person name="Ohtoshi R."/>
            <person name="Tomita M."/>
            <person name="Numata K."/>
            <person name="Arakawa K."/>
        </authorList>
    </citation>
    <scope>NUCLEOTIDE SEQUENCE [LARGE SCALE GENOMIC DNA]</scope>
</reference>